<evidence type="ECO:0000313" key="9">
    <source>
        <dbReference type="EMBL" id="REE91532.1"/>
    </source>
</evidence>
<evidence type="ECO:0000256" key="2">
    <source>
        <dbReference type="ARBA" id="ARBA00021245"/>
    </source>
</evidence>
<keyword evidence="5" id="KW-0238">DNA-binding</keyword>
<comment type="caution">
    <text evidence="9">The sequence shown here is derived from an EMBL/GenBank/DDBJ whole genome shotgun (WGS) entry which is preliminary data.</text>
</comment>
<evidence type="ECO:0000256" key="7">
    <source>
        <dbReference type="ARBA" id="ARBA00024701"/>
    </source>
</evidence>
<dbReference type="OrthoDB" id="9783788at2"/>
<dbReference type="InterPro" id="IPR014284">
    <property type="entry name" value="RNA_pol_sigma-70_dom"/>
</dbReference>
<keyword evidence="3" id="KW-0805">Transcription regulation</keyword>
<dbReference type="PROSITE" id="PS00715">
    <property type="entry name" value="SIGMA70_1"/>
    <property type="match status" value="1"/>
</dbReference>
<evidence type="ECO:0000256" key="5">
    <source>
        <dbReference type="ARBA" id="ARBA00023125"/>
    </source>
</evidence>
<evidence type="ECO:0000256" key="6">
    <source>
        <dbReference type="ARBA" id="ARBA00023163"/>
    </source>
</evidence>
<keyword evidence="4" id="KW-0731">Sigma factor</keyword>
<dbReference type="RefSeq" id="WP_116187882.1">
    <property type="nucleotide sequence ID" value="NZ_QTTN01000004.1"/>
</dbReference>
<dbReference type="Pfam" id="PF00196">
    <property type="entry name" value="GerE"/>
    <property type="match status" value="1"/>
</dbReference>
<dbReference type="GO" id="GO:0003677">
    <property type="term" value="F:DNA binding"/>
    <property type="evidence" value="ECO:0007669"/>
    <property type="project" value="UniProtKB-KW"/>
</dbReference>
<dbReference type="Proteomes" id="UP000256304">
    <property type="component" value="Unassembled WGS sequence"/>
</dbReference>
<accession>A0A3D9SD61</accession>
<dbReference type="InterPro" id="IPR013325">
    <property type="entry name" value="RNA_pol_sigma_r2"/>
</dbReference>
<dbReference type="GO" id="GO:0006352">
    <property type="term" value="P:DNA-templated transcription initiation"/>
    <property type="evidence" value="ECO:0007669"/>
    <property type="project" value="InterPro"/>
</dbReference>
<dbReference type="InterPro" id="IPR000943">
    <property type="entry name" value="RNA_pol_sigma70"/>
</dbReference>
<protein>
    <recommendedName>
        <fullName evidence="2">RNA polymerase sigma factor SigS</fullName>
    </recommendedName>
</protein>
<evidence type="ECO:0000256" key="1">
    <source>
        <dbReference type="ARBA" id="ARBA00007788"/>
    </source>
</evidence>
<dbReference type="InterPro" id="IPR016032">
    <property type="entry name" value="Sig_transdc_resp-reg_C-effctor"/>
</dbReference>
<dbReference type="SUPFAM" id="SSF46894">
    <property type="entry name" value="C-terminal effector domain of the bipartite response regulators"/>
    <property type="match status" value="1"/>
</dbReference>
<comment type="similarity">
    <text evidence="1">Belongs to the sigma-70 factor family.</text>
</comment>
<dbReference type="GO" id="GO:0016987">
    <property type="term" value="F:sigma factor activity"/>
    <property type="evidence" value="ECO:0007669"/>
    <property type="project" value="UniProtKB-KW"/>
</dbReference>
<name>A0A3D9SD61_9BACL</name>
<reference evidence="9 10" key="1">
    <citation type="submission" date="2018-08" db="EMBL/GenBank/DDBJ databases">
        <title>Genomic Encyclopedia of Type Strains, Phase III (KMG-III): the genomes of soil and plant-associated and newly described type strains.</title>
        <authorList>
            <person name="Whitman W."/>
        </authorList>
    </citation>
    <scope>NUCLEOTIDE SEQUENCE [LARGE SCALE GENOMIC DNA]</scope>
    <source>
        <strain evidence="9 10">CGMCC 1.10966</strain>
    </source>
</reference>
<organism evidence="9 10">
    <name type="scientific">Paenibacillus taihuensis</name>
    <dbReference type="NCBI Taxonomy" id="1156355"/>
    <lineage>
        <taxon>Bacteria</taxon>
        <taxon>Bacillati</taxon>
        <taxon>Bacillota</taxon>
        <taxon>Bacilli</taxon>
        <taxon>Bacillales</taxon>
        <taxon>Paenibacillaceae</taxon>
        <taxon>Paenibacillus</taxon>
    </lineage>
</organism>
<proteinExistence type="inferred from homology"/>
<keyword evidence="6" id="KW-0804">Transcription</keyword>
<dbReference type="Gene3D" id="1.20.120.1810">
    <property type="match status" value="1"/>
</dbReference>
<dbReference type="PANTHER" id="PTHR30385">
    <property type="entry name" value="SIGMA FACTOR F FLAGELLAR"/>
    <property type="match status" value="1"/>
</dbReference>
<evidence type="ECO:0000259" key="8">
    <source>
        <dbReference type="PROSITE" id="PS00715"/>
    </source>
</evidence>
<dbReference type="AlphaFoldDB" id="A0A3D9SD61"/>
<dbReference type="InterPro" id="IPR036388">
    <property type="entry name" value="WH-like_DNA-bd_sf"/>
</dbReference>
<dbReference type="SUPFAM" id="SSF88946">
    <property type="entry name" value="Sigma2 domain of RNA polymerase sigma factors"/>
    <property type="match status" value="1"/>
</dbReference>
<dbReference type="InterPro" id="IPR000792">
    <property type="entry name" value="Tscrpt_reg_LuxR_C"/>
</dbReference>
<feature type="domain" description="RNA polymerase sigma-70" evidence="8">
    <location>
        <begin position="66"/>
        <end position="79"/>
    </location>
</feature>
<dbReference type="NCBIfam" id="TIGR02937">
    <property type="entry name" value="sigma70-ECF"/>
    <property type="match status" value="1"/>
</dbReference>
<sequence>MSKLLEKNNVQAQQQDNNQEMNRIHTLVKNFKEGKEDAFNSILEINLCHIKFIAKQYFAPSLTRCDLIQEGALGLYKAVTLYDFEREVPFIVYAKRHVKSAIINAVKRETRKKQLILSTCNSLDKPYPNSCFYTSHYDVTSSNSKTPEEIMLQAIEHQEVRVQFQAFFRRLTSLEKGVLRGLWSEKLSYKDIALQLEISPRAVDNARTRIKKKMAVLL</sequence>
<evidence type="ECO:0000256" key="3">
    <source>
        <dbReference type="ARBA" id="ARBA00023015"/>
    </source>
</evidence>
<gene>
    <name evidence="9" type="ORF">A8990_10439</name>
</gene>
<dbReference type="InterPro" id="IPR007627">
    <property type="entry name" value="RNA_pol_sigma70_r2"/>
</dbReference>
<dbReference type="Gene3D" id="1.10.10.10">
    <property type="entry name" value="Winged helix-like DNA-binding domain superfamily/Winged helix DNA-binding domain"/>
    <property type="match status" value="1"/>
</dbReference>
<keyword evidence="10" id="KW-1185">Reference proteome</keyword>
<comment type="function">
    <text evidence="7">Sigma factors are initiation factors that promote the attachment of RNA polymerase to specific initiation sites and are then released. Sigma-S contributes to the protection against external stress, thus playing a role in cellular fitness and survival.</text>
</comment>
<evidence type="ECO:0000313" key="10">
    <source>
        <dbReference type="Proteomes" id="UP000256304"/>
    </source>
</evidence>
<dbReference type="EMBL" id="QTTN01000004">
    <property type="protein sequence ID" value="REE91532.1"/>
    <property type="molecule type" value="Genomic_DNA"/>
</dbReference>
<dbReference type="Pfam" id="PF04542">
    <property type="entry name" value="Sigma70_r2"/>
    <property type="match status" value="1"/>
</dbReference>
<evidence type="ECO:0000256" key="4">
    <source>
        <dbReference type="ARBA" id="ARBA00023082"/>
    </source>
</evidence>
<dbReference type="PANTHER" id="PTHR30385:SF1">
    <property type="entry name" value="RNA POLYMERASE SIGMA-H FACTOR"/>
    <property type="match status" value="1"/>
</dbReference>